<proteinExistence type="predicted"/>
<evidence type="ECO:0000313" key="1">
    <source>
        <dbReference type="EMBL" id="SEH83663.1"/>
    </source>
</evidence>
<accession>A0A1H6L5M6</accession>
<organism evidence="1 2">
    <name type="scientific">Bathymodiolus azoricus thioautotrophic gill symbiont</name>
    <dbReference type="NCBI Taxonomy" id="235205"/>
    <lineage>
        <taxon>Bacteria</taxon>
        <taxon>Pseudomonadati</taxon>
        <taxon>Pseudomonadota</taxon>
        <taxon>Gammaproteobacteria</taxon>
        <taxon>sulfur-oxidizing symbionts</taxon>
    </lineage>
</organism>
<dbReference type="Proteomes" id="UP000198559">
    <property type="component" value="Unassembled WGS sequence"/>
</dbReference>
<reference evidence="2" key="1">
    <citation type="submission" date="2016-06" db="EMBL/GenBank/DDBJ databases">
        <authorList>
            <person name="Petersen J."/>
            <person name="Sayavedra L."/>
        </authorList>
    </citation>
    <scope>NUCLEOTIDE SEQUENCE [LARGE SCALE GENOMIC DNA]</scope>
    <source>
        <strain evidence="2">BazSymB</strain>
    </source>
</reference>
<dbReference type="EMBL" id="CVUD02000164">
    <property type="protein sequence ID" value="SEH83663.1"/>
    <property type="molecule type" value="Genomic_DNA"/>
</dbReference>
<sequence>MADRFTYILCINESGVVLLSSPNFRESKTSPTFLELSVVQVDFSNL</sequence>
<gene>
    <name evidence="1" type="ORF">BAZSYMB_SCAFFOLD00080_6</name>
</gene>
<evidence type="ECO:0000313" key="2">
    <source>
        <dbReference type="Proteomes" id="UP000198559"/>
    </source>
</evidence>
<name>A0A1H6L5M6_9GAMM</name>
<protein>
    <submittedName>
        <fullName evidence="1">Uncharacterized protein</fullName>
    </submittedName>
</protein>
<dbReference type="AlphaFoldDB" id="A0A1H6L5M6"/>